<evidence type="ECO:0000256" key="1">
    <source>
        <dbReference type="ARBA" id="ARBA00004651"/>
    </source>
</evidence>
<dbReference type="InterPro" id="IPR000276">
    <property type="entry name" value="GPCR_Rhodpsn"/>
</dbReference>
<dbReference type="SUPFAM" id="SSF81321">
    <property type="entry name" value="Family A G protein-coupled receptor-like"/>
    <property type="match status" value="1"/>
</dbReference>
<comment type="similarity">
    <text evidence="9">Belongs to the G-protein coupled receptor 1 family.</text>
</comment>
<dbReference type="Proteomes" id="UP000515163">
    <property type="component" value="Unplaced"/>
</dbReference>
<evidence type="ECO:0000256" key="6">
    <source>
        <dbReference type="ARBA" id="ARBA00023136"/>
    </source>
</evidence>
<evidence type="ECO:0000256" key="2">
    <source>
        <dbReference type="ARBA" id="ARBA00022475"/>
    </source>
</evidence>
<dbReference type="Gene3D" id="1.20.1070.10">
    <property type="entry name" value="Rhodopsin 7-helix transmembrane proteins"/>
    <property type="match status" value="1"/>
</dbReference>
<dbReference type="GO" id="GO:0045202">
    <property type="term" value="C:synapse"/>
    <property type="evidence" value="ECO:0007669"/>
    <property type="project" value="GOC"/>
</dbReference>
<dbReference type="FunFam" id="1.20.1070.10:FF:000437">
    <property type="entry name" value="Predicted protein"/>
    <property type="match status" value="1"/>
</dbReference>
<dbReference type="GO" id="GO:0030594">
    <property type="term" value="F:neurotransmitter receptor activity"/>
    <property type="evidence" value="ECO:0007669"/>
    <property type="project" value="TreeGrafter"/>
</dbReference>
<keyword evidence="12" id="KW-1185">Reference proteome</keyword>
<gene>
    <name evidence="13" type="primary">LOC116300553</name>
</gene>
<evidence type="ECO:0000256" key="4">
    <source>
        <dbReference type="ARBA" id="ARBA00022989"/>
    </source>
</evidence>
<dbReference type="GO" id="GO:0005886">
    <property type="term" value="C:plasma membrane"/>
    <property type="evidence" value="ECO:0007669"/>
    <property type="project" value="UniProtKB-SubCell"/>
</dbReference>
<name>A0A6P8IF52_ACTTE</name>
<feature type="transmembrane region" description="Helical" evidence="10">
    <location>
        <begin position="44"/>
        <end position="66"/>
    </location>
</feature>
<keyword evidence="5 9" id="KW-0297">G-protein coupled receptor</keyword>
<protein>
    <submittedName>
        <fullName evidence="13">D(2) dopamine receptor-like</fullName>
    </submittedName>
</protein>
<evidence type="ECO:0000256" key="7">
    <source>
        <dbReference type="ARBA" id="ARBA00023170"/>
    </source>
</evidence>
<dbReference type="SMART" id="SM01381">
    <property type="entry name" value="7TM_GPCR_Srsx"/>
    <property type="match status" value="1"/>
</dbReference>
<organism evidence="12 13">
    <name type="scientific">Actinia tenebrosa</name>
    <name type="common">Australian red waratah sea anemone</name>
    <dbReference type="NCBI Taxonomy" id="6105"/>
    <lineage>
        <taxon>Eukaryota</taxon>
        <taxon>Metazoa</taxon>
        <taxon>Cnidaria</taxon>
        <taxon>Anthozoa</taxon>
        <taxon>Hexacorallia</taxon>
        <taxon>Actiniaria</taxon>
        <taxon>Actiniidae</taxon>
        <taxon>Actinia</taxon>
    </lineage>
</organism>
<dbReference type="KEGG" id="aten:116300553"/>
<keyword evidence="2" id="KW-1003">Cell membrane</keyword>
<dbReference type="GeneID" id="116300553"/>
<dbReference type="GO" id="GO:0004993">
    <property type="term" value="F:G protein-coupled serotonin receptor activity"/>
    <property type="evidence" value="ECO:0007669"/>
    <property type="project" value="TreeGrafter"/>
</dbReference>
<proteinExistence type="inferred from homology"/>
<dbReference type="PROSITE" id="PS00237">
    <property type="entry name" value="G_PROTEIN_RECEP_F1_1"/>
    <property type="match status" value="1"/>
</dbReference>
<feature type="transmembrane region" description="Helical" evidence="10">
    <location>
        <begin position="6"/>
        <end position="32"/>
    </location>
</feature>
<evidence type="ECO:0000313" key="12">
    <source>
        <dbReference type="Proteomes" id="UP000515163"/>
    </source>
</evidence>
<evidence type="ECO:0000256" key="5">
    <source>
        <dbReference type="ARBA" id="ARBA00023040"/>
    </source>
</evidence>
<dbReference type="PROSITE" id="PS50262">
    <property type="entry name" value="G_PROTEIN_RECEP_F1_2"/>
    <property type="match status" value="1"/>
</dbReference>
<keyword evidence="8 9" id="KW-0807">Transducer</keyword>
<dbReference type="InterPro" id="IPR017452">
    <property type="entry name" value="GPCR_Rhodpsn_7TM"/>
</dbReference>
<accession>A0A6P8IF52</accession>
<sequence>MAESVGFVFHVLFLVLLMIVIICGNSLVIIAFKTNKRLRTATYTFLVSLAVSDFLVGSVSLPLWVYHLKYYPSSVEVGLTNFYACFDIFSALASIFHLTGVTLERWIAICKPFYYNTLSKRSYHISILIAWFLALAVAAPYPKIYIPKENLFIAFKAYSVIIFLMGLVIPSVLITFVNLSIFKVVKSLVKTTRQQLDQSSDRVLDRNIFRDRKTAMTLVLITTLFCVSWTPFFLINLVPIYCGHCFSPMLGNVKFVSCVKWLHYSNSAYNPVVYAFRDAEMRMTFVRLFKRCGRVLKSRQKPKSEWELSLNTDFILSPRSVSNYNRRADLSIPLKTKVSSV</sequence>
<keyword evidence="3 9" id="KW-0812">Transmembrane</keyword>
<feature type="domain" description="G-protein coupled receptors family 1 profile" evidence="11">
    <location>
        <begin position="24"/>
        <end position="274"/>
    </location>
</feature>
<keyword evidence="4 10" id="KW-1133">Transmembrane helix</keyword>
<dbReference type="GO" id="GO:0007187">
    <property type="term" value="P:G protein-coupled receptor signaling pathway, coupled to cyclic nucleotide second messenger"/>
    <property type="evidence" value="ECO:0007669"/>
    <property type="project" value="TreeGrafter"/>
</dbReference>
<dbReference type="InParanoid" id="A0A6P8IF52"/>
<feature type="transmembrane region" description="Helical" evidence="10">
    <location>
        <begin position="215"/>
        <end position="238"/>
    </location>
</feature>
<dbReference type="AlphaFoldDB" id="A0A6P8IF52"/>
<dbReference type="GO" id="GO:0030425">
    <property type="term" value="C:dendrite"/>
    <property type="evidence" value="ECO:0007669"/>
    <property type="project" value="TreeGrafter"/>
</dbReference>
<dbReference type="PRINTS" id="PR00237">
    <property type="entry name" value="GPCRRHODOPSN"/>
</dbReference>
<dbReference type="FunCoup" id="A0A6P8IF52">
    <property type="interactions" value="564"/>
</dbReference>
<evidence type="ECO:0000256" key="9">
    <source>
        <dbReference type="RuleBase" id="RU000688"/>
    </source>
</evidence>
<keyword evidence="6 10" id="KW-0472">Membrane</keyword>
<dbReference type="Pfam" id="PF00001">
    <property type="entry name" value="7tm_1"/>
    <property type="match status" value="1"/>
</dbReference>
<dbReference type="PANTHER" id="PTHR24247:SF202">
    <property type="entry name" value="5-HYDROXYTRYPTAMINE RECEPTOR 1"/>
    <property type="match status" value="1"/>
</dbReference>
<evidence type="ECO:0000313" key="13">
    <source>
        <dbReference type="RefSeq" id="XP_031565300.1"/>
    </source>
</evidence>
<dbReference type="OrthoDB" id="9445642at2759"/>
<reference evidence="13" key="1">
    <citation type="submission" date="2025-08" db="UniProtKB">
        <authorList>
            <consortium name="RefSeq"/>
        </authorList>
    </citation>
    <scope>IDENTIFICATION</scope>
    <source>
        <tissue evidence="13">Tentacle</tissue>
    </source>
</reference>
<evidence type="ECO:0000256" key="3">
    <source>
        <dbReference type="ARBA" id="ARBA00022692"/>
    </source>
</evidence>
<evidence type="ECO:0000256" key="10">
    <source>
        <dbReference type="SAM" id="Phobius"/>
    </source>
</evidence>
<keyword evidence="7 9" id="KW-0675">Receptor</keyword>
<evidence type="ECO:0000259" key="11">
    <source>
        <dbReference type="PROSITE" id="PS50262"/>
    </source>
</evidence>
<dbReference type="PANTHER" id="PTHR24247">
    <property type="entry name" value="5-HYDROXYTRYPTAMINE RECEPTOR"/>
    <property type="match status" value="1"/>
</dbReference>
<dbReference type="GO" id="GO:0007268">
    <property type="term" value="P:chemical synaptic transmission"/>
    <property type="evidence" value="ECO:0007669"/>
    <property type="project" value="TreeGrafter"/>
</dbReference>
<feature type="transmembrane region" description="Helical" evidence="10">
    <location>
        <begin position="123"/>
        <end position="141"/>
    </location>
</feature>
<feature type="transmembrane region" description="Helical" evidence="10">
    <location>
        <begin position="81"/>
        <end position="103"/>
    </location>
</feature>
<evidence type="ECO:0000256" key="8">
    <source>
        <dbReference type="ARBA" id="ARBA00023224"/>
    </source>
</evidence>
<comment type="subcellular location">
    <subcellularLocation>
        <location evidence="1">Cell membrane</location>
        <topology evidence="1">Multi-pass membrane protein</topology>
    </subcellularLocation>
</comment>
<feature type="transmembrane region" description="Helical" evidence="10">
    <location>
        <begin position="161"/>
        <end position="185"/>
    </location>
</feature>
<dbReference type="RefSeq" id="XP_031565300.1">
    <property type="nucleotide sequence ID" value="XM_031709440.1"/>
</dbReference>